<sequence>MVDASLSISQAVIDAGFRLPRVIQKDTPFLLHRRTGNILHVSGMIAQFEGERPYLGRLGAELMSADGAKAAELSALNILAWLAQATDDDADRVDCCLELNGFVACTPDFTEQSQVISGASRLIVAVLGERGRHCRTSIGVTALPFGVPVEINARFVLRD</sequence>
<dbReference type="EMBL" id="QQWO01000008">
    <property type="protein sequence ID" value="RSV03080.1"/>
    <property type="molecule type" value="Genomic_DNA"/>
</dbReference>
<dbReference type="AlphaFoldDB" id="A0A1L6J9C2"/>
<reference evidence="2" key="1">
    <citation type="submission" date="2016-12" db="EMBL/GenBank/DDBJ databases">
        <title>Whole genome sequencing of Sphingomonas koreensis.</title>
        <authorList>
            <person name="Conlan S."/>
            <person name="Thomas P.J."/>
            <person name="Mullikin J."/>
            <person name="Palmore T.N."/>
            <person name="Frank K.M."/>
            <person name="Segre J.A."/>
        </authorList>
    </citation>
    <scope>NUCLEOTIDE SEQUENCE</scope>
    <source>
        <strain evidence="2">ABOJV</strain>
    </source>
</reference>
<evidence type="ECO:0000313" key="4">
    <source>
        <dbReference type="EMBL" id="RSY85915.1"/>
    </source>
</evidence>
<dbReference type="Pfam" id="PF14588">
    <property type="entry name" value="YjgF_endoribonc"/>
    <property type="match status" value="1"/>
</dbReference>
<protein>
    <submittedName>
        <fullName evidence="3">RidA family protein</fullName>
    </submittedName>
</protein>
<dbReference type="KEGG" id="skr:BRX40_06670"/>
<dbReference type="PANTHER" id="PTHR43760:SF1">
    <property type="entry name" value="ENDORIBONUCLEASE L-PSP_CHORISMATE MUTASE-LIKE DOMAIN-CONTAINING PROTEIN"/>
    <property type="match status" value="1"/>
</dbReference>
<dbReference type="CDD" id="cd02199">
    <property type="entry name" value="YjgF_YER057c_UK114_like_1"/>
    <property type="match status" value="1"/>
</dbReference>
<reference evidence="5" key="2">
    <citation type="submission" date="2016-12" db="EMBL/GenBank/DDBJ databases">
        <title>Whole genome sequencing of Sphingomonas sp. ABOJV.</title>
        <authorList>
            <person name="Conlan S."/>
            <person name="Thomas P.J."/>
            <person name="Mullikin J."/>
            <person name="Palmore T.N."/>
            <person name="Frank K.M."/>
            <person name="Segre J.A."/>
        </authorList>
    </citation>
    <scope>NUCLEOTIDE SEQUENCE [LARGE SCALE GENOMIC DNA]</scope>
    <source>
        <strain evidence="5">ABOJV</strain>
    </source>
</reference>
<evidence type="ECO:0000313" key="6">
    <source>
        <dbReference type="Proteomes" id="UP000286681"/>
    </source>
</evidence>
<evidence type="ECO:0000313" key="5">
    <source>
        <dbReference type="Proteomes" id="UP000185161"/>
    </source>
</evidence>
<dbReference type="Proteomes" id="UP000185161">
    <property type="component" value="Chromosome"/>
</dbReference>
<evidence type="ECO:0000259" key="1">
    <source>
        <dbReference type="Pfam" id="PF14588"/>
    </source>
</evidence>
<dbReference type="SUPFAM" id="SSF55298">
    <property type="entry name" value="YjgF-like"/>
    <property type="match status" value="1"/>
</dbReference>
<name>A0A1L6J9C2_9SPHN</name>
<proteinExistence type="predicted"/>
<dbReference type="PANTHER" id="PTHR43760">
    <property type="entry name" value="ENDORIBONUCLEASE-RELATED"/>
    <property type="match status" value="1"/>
</dbReference>
<keyword evidence="5" id="KW-1185">Reference proteome</keyword>
<gene>
    <name evidence="2" type="ORF">BRX40_06670</name>
    <name evidence="3" type="ORF">CA257_11380</name>
    <name evidence="4" type="ORF">DAH66_09445</name>
</gene>
<dbReference type="Proteomes" id="UP000286681">
    <property type="component" value="Unassembled WGS sequence"/>
</dbReference>
<dbReference type="Gene3D" id="3.30.1330.40">
    <property type="entry name" value="RutC-like"/>
    <property type="match status" value="1"/>
</dbReference>
<evidence type="ECO:0000313" key="2">
    <source>
        <dbReference type="EMBL" id="APR52160.1"/>
    </source>
</evidence>
<dbReference type="GeneID" id="44132233"/>
<dbReference type="EMBL" id="CP018820">
    <property type="protein sequence ID" value="APR52160.1"/>
    <property type="molecule type" value="Genomic_DNA"/>
</dbReference>
<dbReference type="RefSeq" id="WP_075151073.1">
    <property type="nucleotide sequence ID" value="NZ_CP018820.1"/>
</dbReference>
<dbReference type="Proteomes" id="UP000287746">
    <property type="component" value="Unassembled WGS sequence"/>
</dbReference>
<dbReference type="STRING" id="93064.BRX40_06670"/>
<dbReference type="InterPro" id="IPR035959">
    <property type="entry name" value="RutC-like_sf"/>
</dbReference>
<feature type="domain" description="Endoribonuclease L-PSP/chorismate mutase-like" evidence="1">
    <location>
        <begin position="12"/>
        <end position="139"/>
    </location>
</feature>
<evidence type="ECO:0000313" key="7">
    <source>
        <dbReference type="Proteomes" id="UP000287746"/>
    </source>
</evidence>
<dbReference type="InterPro" id="IPR013813">
    <property type="entry name" value="Endoribo_LPSP/chorism_mut-like"/>
</dbReference>
<accession>A0A1L6J9C2</accession>
<organism evidence="2 5">
    <name type="scientific">Sphingomonas koreensis</name>
    <dbReference type="NCBI Taxonomy" id="93064"/>
    <lineage>
        <taxon>Bacteria</taxon>
        <taxon>Pseudomonadati</taxon>
        <taxon>Pseudomonadota</taxon>
        <taxon>Alphaproteobacteria</taxon>
        <taxon>Sphingomonadales</taxon>
        <taxon>Sphingomonadaceae</taxon>
        <taxon>Sphingomonas</taxon>
    </lineage>
</organism>
<reference evidence="6 7" key="3">
    <citation type="submission" date="2018-07" db="EMBL/GenBank/DDBJ databases">
        <title>Genomic and Epidemiologic Investigation of an Indolent Hospital Outbreak.</title>
        <authorList>
            <person name="Johnson R.C."/>
            <person name="Deming C."/>
            <person name="Conlan S."/>
            <person name="Zellmer C.J."/>
            <person name="Michelin A.V."/>
            <person name="Lee-Lin S."/>
            <person name="Thomas P.J."/>
            <person name="Park M."/>
            <person name="Weingarten R.A."/>
            <person name="Less J."/>
            <person name="Dekker J.P."/>
            <person name="Frank K.M."/>
            <person name="Musser K.A."/>
            <person name="Mcquiston J.R."/>
            <person name="Henderson D.K."/>
            <person name="Lau A.F."/>
            <person name="Palmore T.N."/>
            <person name="Segre J.A."/>
        </authorList>
    </citation>
    <scope>NUCLEOTIDE SEQUENCE [LARGE SCALE GENOMIC DNA]</scope>
    <source>
        <strain evidence="4 7">SK-CDC1_0717</strain>
        <strain evidence="3 6">SK-NIH.Env10_0317</strain>
    </source>
</reference>
<dbReference type="EMBL" id="QQYZ01000007">
    <property type="protein sequence ID" value="RSY85915.1"/>
    <property type="molecule type" value="Genomic_DNA"/>
</dbReference>
<dbReference type="OrthoDB" id="9806350at2"/>
<evidence type="ECO:0000313" key="3">
    <source>
        <dbReference type="EMBL" id="RSV03080.1"/>
    </source>
</evidence>